<reference evidence="1 2" key="1">
    <citation type="submission" date="2021-06" db="EMBL/GenBank/DDBJ databases">
        <title>Caerostris darwini draft genome.</title>
        <authorList>
            <person name="Kono N."/>
            <person name="Arakawa K."/>
        </authorList>
    </citation>
    <scope>NUCLEOTIDE SEQUENCE [LARGE SCALE GENOMIC DNA]</scope>
</reference>
<proteinExistence type="predicted"/>
<accession>A0AAV4MVL8</accession>
<keyword evidence="2" id="KW-1185">Reference proteome</keyword>
<evidence type="ECO:0000313" key="1">
    <source>
        <dbReference type="EMBL" id="GIX75386.1"/>
    </source>
</evidence>
<evidence type="ECO:0000313" key="2">
    <source>
        <dbReference type="Proteomes" id="UP001054837"/>
    </source>
</evidence>
<dbReference type="AlphaFoldDB" id="A0AAV4MVL8"/>
<gene>
    <name evidence="1" type="ORF">CDAR_611861</name>
</gene>
<dbReference type="Proteomes" id="UP001054837">
    <property type="component" value="Unassembled WGS sequence"/>
</dbReference>
<comment type="caution">
    <text evidence="1">The sequence shown here is derived from an EMBL/GenBank/DDBJ whole genome shotgun (WGS) entry which is preliminary data.</text>
</comment>
<protein>
    <submittedName>
        <fullName evidence="1">Uncharacterized protein</fullName>
    </submittedName>
</protein>
<sequence length="126" mass="14193">MRINARGYSRLAYLHSSDGVIKVGKHANSTGEGFRCFIQCLCLGLACETRWSTLGATGRVMQLWIYGCLFSQLCFFGCCSNTSSERKKKEKMFEWEMKEKICNGVTDGFRSVAFVTVVVLKQFAAF</sequence>
<organism evidence="1 2">
    <name type="scientific">Caerostris darwini</name>
    <dbReference type="NCBI Taxonomy" id="1538125"/>
    <lineage>
        <taxon>Eukaryota</taxon>
        <taxon>Metazoa</taxon>
        <taxon>Ecdysozoa</taxon>
        <taxon>Arthropoda</taxon>
        <taxon>Chelicerata</taxon>
        <taxon>Arachnida</taxon>
        <taxon>Araneae</taxon>
        <taxon>Araneomorphae</taxon>
        <taxon>Entelegynae</taxon>
        <taxon>Araneoidea</taxon>
        <taxon>Araneidae</taxon>
        <taxon>Caerostris</taxon>
    </lineage>
</organism>
<name>A0AAV4MVL8_9ARAC</name>
<dbReference type="EMBL" id="BPLQ01000822">
    <property type="protein sequence ID" value="GIX75386.1"/>
    <property type="molecule type" value="Genomic_DNA"/>
</dbReference>